<dbReference type="PANTHER" id="PTHR40758">
    <property type="entry name" value="CONSERVED PROTEIN"/>
    <property type="match status" value="1"/>
</dbReference>
<dbReference type="GO" id="GO:0046872">
    <property type="term" value="F:metal ion binding"/>
    <property type="evidence" value="ECO:0007669"/>
    <property type="project" value="InterPro"/>
</dbReference>
<dbReference type="InterPro" id="IPR024344">
    <property type="entry name" value="MDMPI_metal-binding"/>
</dbReference>
<reference evidence="4" key="1">
    <citation type="submission" date="2016-10" db="EMBL/GenBank/DDBJ databases">
        <authorList>
            <person name="Varghese N."/>
            <person name="Submissions S."/>
        </authorList>
    </citation>
    <scope>NUCLEOTIDE SEQUENCE [LARGE SCALE GENOMIC DNA]</scope>
    <source>
        <strain evidence="4">CGMCC 4.6825</strain>
    </source>
</reference>
<keyword evidence="4" id="KW-1185">Reference proteome</keyword>
<dbReference type="GO" id="GO:0005886">
    <property type="term" value="C:plasma membrane"/>
    <property type="evidence" value="ECO:0007669"/>
    <property type="project" value="TreeGrafter"/>
</dbReference>
<dbReference type="Proteomes" id="UP000182841">
    <property type="component" value="Unassembled WGS sequence"/>
</dbReference>
<sequence>MDSDSLLRHLRDELSTFQGYLGGDVGAPIEHCGEWTLHDLAEHLGSSNLFAAAAVTEQRGDHPATPAPRDPSELSRWFEDTSRMLLTALDTDPAARAWTFHPPGTVGFWQRRRALEALVHRWDAEKALGAARPLDPELAGEGVAEVFDTLAPRQVVRGRAHPPRSALRLAATDLGTSWTYGPGAPVATLAGPADHLLLLLWGRLPRTSAAVTWHGDREAGLELLSGPLTP</sequence>
<dbReference type="SUPFAM" id="SSF109854">
    <property type="entry name" value="DinB/YfiT-like putative metalloenzymes"/>
    <property type="match status" value="1"/>
</dbReference>
<evidence type="ECO:0000313" key="3">
    <source>
        <dbReference type="EMBL" id="SER56525.1"/>
    </source>
</evidence>
<dbReference type="OrthoDB" id="3671213at2"/>
<dbReference type="InterPro" id="IPR034660">
    <property type="entry name" value="DinB/YfiT-like"/>
</dbReference>
<protein>
    <submittedName>
        <fullName evidence="3">TIGR03083 family protein</fullName>
    </submittedName>
</protein>
<dbReference type="Pfam" id="PF07398">
    <property type="entry name" value="MDMPI_C"/>
    <property type="match status" value="1"/>
</dbReference>
<feature type="domain" description="Mycothiol-dependent maleylpyruvate isomerase metal-binding" evidence="2">
    <location>
        <begin position="7"/>
        <end position="124"/>
    </location>
</feature>
<accession>A0A1H9Q8N3</accession>
<dbReference type="InterPro" id="IPR017517">
    <property type="entry name" value="Maleyloyr_isom"/>
</dbReference>
<proteinExistence type="predicted"/>
<dbReference type="PANTHER" id="PTHR40758:SF1">
    <property type="entry name" value="CONSERVED PROTEIN"/>
    <property type="match status" value="1"/>
</dbReference>
<dbReference type="RefSeq" id="WP_074999196.1">
    <property type="nucleotide sequence ID" value="NZ_FOGO01000002.1"/>
</dbReference>
<dbReference type="AlphaFoldDB" id="A0A1H9Q8N3"/>
<dbReference type="NCBIfam" id="TIGR03083">
    <property type="entry name" value="maleylpyruvate isomerase family mycothiol-dependent enzyme"/>
    <property type="match status" value="1"/>
</dbReference>
<dbReference type="InterPro" id="IPR010872">
    <property type="entry name" value="MDMPI_C-term_domain"/>
</dbReference>
<name>A0A1H9Q8N3_9ACTN</name>
<evidence type="ECO:0000259" key="1">
    <source>
        <dbReference type="Pfam" id="PF07398"/>
    </source>
</evidence>
<evidence type="ECO:0000259" key="2">
    <source>
        <dbReference type="Pfam" id="PF11716"/>
    </source>
</evidence>
<dbReference type="EMBL" id="FOGO01000002">
    <property type="protein sequence ID" value="SER56525.1"/>
    <property type="molecule type" value="Genomic_DNA"/>
</dbReference>
<feature type="domain" description="MDMPI C-terminal" evidence="1">
    <location>
        <begin position="137"/>
        <end position="219"/>
    </location>
</feature>
<gene>
    <name evidence="3" type="ORF">SAMN05421870_102514</name>
</gene>
<organism evidence="3 4">
    <name type="scientific">Streptomyces qinglanensis</name>
    <dbReference type="NCBI Taxonomy" id="943816"/>
    <lineage>
        <taxon>Bacteria</taxon>
        <taxon>Bacillati</taxon>
        <taxon>Actinomycetota</taxon>
        <taxon>Actinomycetes</taxon>
        <taxon>Kitasatosporales</taxon>
        <taxon>Streptomycetaceae</taxon>
        <taxon>Streptomyces</taxon>
    </lineage>
</organism>
<evidence type="ECO:0000313" key="4">
    <source>
        <dbReference type="Proteomes" id="UP000182841"/>
    </source>
</evidence>
<dbReference type="Pfam" id="PF11716">
    <property type="entry name" value="MDMPI_N"/>
    <property type="match status" value="1"/>
</dbReference>